<dbReference type="RefSeq" id="WP_344025471.1">
    <property type="nucleotide sequence ID" value="NZ_BAAABX010000042.1"/>
</dbReference>
<dbReference type="Gene3D" id="3.90.1600.10">
    <property type="entry name" value="Palm domain of DNA polymerase"/>
    <property type="match status" value="1"/>
</dbReference>
<dbReference type="InterPro" id="IPR012337">
    <property type="entry name" value="RNaseH-like_sf"/>
</dbReference>
<reference evidence="2 3" key="1">
    <citation type="journal article" date="2019" name="Int. J. Syst. Evol. Microbiol.">
        <title>The Global Catalogue of Microorganisms (GCM) 10K type strain sequencing project: providing services to taxonomists for standard genome sequencing and annotation.</title>
        <authorList>
            <consortium name="The Broad Institute Genomics Platform"/>
            <consortium name="The Broad Institute Genome Sequencing Center for Infectious Disease"/>
            <person name="Wu L."/>
            <person name="Ma J."/>
        </authorList>
    </citation>
    <scope>NUCLEOTIDE SEQUENCE [LARGE SCALE GENOMIC DNA]</scope>
    <source>
        <strain evidence="2 3">JCM 4788</strain>
    </source>
</reference>
<accession>A0ABN0YV82</accession>
<feature type="compositionally biased region" description="Basic residues" evidence="1">
    <location>
        <begin position="1062"/>
        <end position="1075"/>
    </location>
</feature>
<evidence type="ECO:0008006" key="4">
    <source>
        <dbReference type="Google" id="ProtNLM"/>
    </source>
</evidence>
<dbReference type="SUPFAM" id="SSF56672">
    <property type="entry name" value="DNA/RNA polymerases"/>
    <property type="match status" value="1"/>
</dbReference>
<dbReference type="Proteomes" id="UP001500879">
    <property type="component" value="Unassembled WGS sequence"/>
</dbReference>
<dbReference type="EMBL" id="BAAABX010000042">
    <property type="protein sequence ID" value="GAA0411822.1"/>
    <property type="molecule type" value="Genomic_DNA"/>
</dbReference>
<feature type="compositionally biased region" description="Low complexity" evidence="1">
    <location>
        <begin position="1076"/>
        <end position="1105"/>
    </location>
</feature>
<protein>
    <recommendedName>
        <fullName evidence="4">DNA-directed DNA polymerase</fullName>
    </recommendedName>
</protein>
<comment type="caution">
    <text evidence="2">The sequence shown here is derived from an EMBL/GenBank/DDBJ whole genome shotgun (WGS) entry which is preliminary data.</text>
</comment>
<gene>
    <name evidence="2" type="ORF">GCM10010357_36160</name>
</gene>
<dbReference type="InterPro" id="IPR023211">
    <property type="entry name" value="DNA_pol_palm_dom_sf"/>
</dbReference>
<keyword evidence="3" id="KW-1185">Reference proteome</keyword>
<evidence type="ECO:0000313" key="3">
    <source>
        <dbReference type="Proteomes" id="UP001500879"/>
    </source>
</evidence>
<name>A0ABN0YV82_9ACTN</name>
<dbReference type="InterPro" id="IPR043502">
    <property type="entry name" value="DNA/RNA_pol_sf"/>
</dbReference>
<feature type="region of interest" description="Disordered" evidence="1">
    <location>
        <begin position="1056"/>
        <end position="1105"/>
    </location>
</feature>
<evidence type="ECO:0000256" key="1">
    <source>
        <dbReference type="SAM" id="MobiDB-lite"/>
    </source>
</evidence>
<sequence length="1105" mass="122200">MTSTNTRRARPAGASVQDYLPVAVRAWTDRPRDERWSRPVAAPGHILVIDTETTTDDRQALTFGAWRYCARTERGWSTVGEGLFYADDLPQRDPDGYAALRQYALTHEADVDLFCLEREPDWRLSLMSRSEFIEEWFWRCGYLGHGGPEPAEIVMFNAPFDLSRLACGAAEARGKNFGGGFSLLMWERQPDTGKDAPFRPRVAMKSIDGKRALKGFTRFESGKEFRGHFLDLRTLVFSLTGESHSLDSACRAFGVEQGKVKAPHEHGRITPEYIDYCRRDVEATTELHHKVTEEFDRHPVVMQSTHAYSPASIAKAYLSAMGMTPILDRLPDFPAPVLGHAMAAFYGGRAECRIRHTPAPVTLVDFTSMYPTVDALMNLWDFLTRENITTEDDTSGVQEWLDSLTLDECFRPGMWPRLVGLAQIVPDGDVVPVRSRYGTEPAWNIAVTPLHGKEPMWFTLADLAASTLLTGKAPRILRAVRFTAHGEHPKGLRRVKLRGEVTVDPRRGDFFRTVVEQRQQIKQQTTGHDAACGCEGCRLAAFLKMLANSGSYGIYVEMHRQQMRGGKTTPVTVHGAHDAPWTTTVGAPERPGQWCFPPLAACITGAGRLLLAMLERCVTDAGGAWMLCDTDSMAIVADPTGSLVACPGGPHRTADGQEAVRALTPAQVDAIRRRFDGLSPYTPGAVPTLLKTEFTGWCVAISTKRYACYRHDGHGQDVKVVKHSEHGLGHLLNPTNPDSDDRDWIRQLWELIIADAHGHEVPEPSWLNRPAVTRITVSSADLLRPFAAHNAGRPYAQQMKPGNFLLVAHPAPFGEPDGAAPAAFRLLAPYDRDPAQWERLVWRNLHTPDGPTYRITGDGFDPNLRPADTARVQTFRTVLTAYRQHPEHKAADPTGHPCTAGTRGLLARRTVRAHSLHHIGKESNSLEHVRAGLVAHLDEVQADYTPTTHTWASLVLPVLTTRTAGDTAGHLTAHGTAVTERQVNNVLTARSYPRTALRQALIRHAVAIAAQDTGTDPNDPWQAVLGHWHDHHQPTPPPTIPCACACGATFTNPRQKYATPTCRKRHQRRQTRARTRPPTGRPATADQATPHPATPPGTAQADPTK</sequence>
<dbReference type="SUPFAM" id="SSF53098">
    <property type="entry name" value="Ribonuclease H-like"/>
    <property type="match status" value="1"/>
</dbReference>
<evidence type="ECO:0000313" key="2">
    <source>
        <dbReference type="EMBL" id="GAA0411822.1"/>
    </source>
</evidence>
<proteinExistence type="predicted"/>
<organism evidence="2 3">
    <name type="scientific">Streptomyces luteireticuli</name>
    <dbReference type="NCBI Taxonomy" id="173858"/>
    <lineage>
        <taxon>Bacteria</taxon>
        <taxon>Bacillati</taxon>
        <taxon>Actinomycetota</taxon>
        <taxon>Actinomycetes</taxon>
        <taxon>Kitasatosporales</taxon>
        <taxon>Streptomycetaceae</taxon>
        <taxon>Streptomyces</taxon>
    </lineage>
</organism>